<evidence type="ECO:0000256" key="3">
    <source>
        <dbReference type="ARBA" id="ARBA00023242"/>
    </source>
</evidence>
<dbReference type="Ensembl" id="ENSCCRT00000137012.1">
    <property type="protein sequence ID" value="ENSCCRP00000153844.1"/>
    <property type="gene ID" value="ENSCCRG00000075265.1"/>
</dbReference>
<keyword evidence="6" id="KW-1185">Reference proteome</keyword>
<evidence type="ECO:0000256" key="2">
    <source>
        <dbReference type="ARBA" id="ARBA00023163"/>
    </source>
</evidence>
<reference evidence="5" key="2">
    <citation type="submission" date="2025-09" db="UniProtKB">
        <authorList>
            <consortium name="Ensembl"/>
        </authorList>
    </citation>
    <scope>IDENTIFICATION</scope>
</reference>
<dbReference type="InterPro" id="IPR000949">
    <property type="entry name" value="ELM2_dom"/>
</dbReference>
<name>A0A9J8B804_CYPCA</name>
<dbReference type="GO" id="GO:0006357">
    <property type="term" value="P:regulation of transcription by RNA polymerase II"/>
    <property type="evidence" value="ECO:0007669"/>
    <property type="project" value="TreeGrafter"/>
</dbReference>
<evidence type="ECO:0000259" key="4">
    <source>
        <dbReference type="PROSITE" id="PS51156"/>
    </source>
</evidence>
<dbReference type="GO" id="GO:0005667">
    <property type="term" value="C:transcription regulator complex"/>
    <property type="evidence" value="ECO:0007669"/>
    <property type="project" value="TreeGrafter"/>
</dbReference>
<accession>A0A9J8B804</accession>
<dbReference type="PANTHER" id="PTHR16089:SF23">
    <property type="entry name" value="ZINC FINGER PROTEIN 541"/>
    <property type="match status" value="1"/>
</dbReference>
<dbReference type="PROSITE" id="PS51156">
    <property type="entry name" value="ELM2"/>
    <property type="match status" value="1"/>
</dbReference>
<keyword evidence="2" id="KW-0804">Transcription</keyword>
<feature type="domain" description="ELM2" evidence="4">
    <location>
        <begin position="1"/>
        <end position="61"/>
    </location>
</feature>
<organism evidence="5 6">
    <name type="scientific">Cyprinus carpio carpio</name>
    <dbReference type="NCBI Taxonomy" id="630221"/>
    <lineage>
        <taxon>Eukaryota</taxon>
        <taxon>Metazoa</taxon>
        <taxon>Chordata</taxon>
        <taxon>Craniata</taxon>
        <taxon>Vertebrata</taxon>
        <taxon>Euteleostomi</taxon>
        <taxon>Actinopterygii</taxon>
        <taxon>Neopterygii</taxon>
        <taxon>Teleostei</taxon>
        <taxon>Ostariophysi</taxon>
        <taxon>Cypriniformes</taxon>
        <taxon>Cyprinidae</taxon>
        <taxon>Cyprininae</taxon>
        <taxon>Cyprinus</taxon>
    </lineage>
</organism>
<dbReference type="GO" id="GO:0000118">
    <property type="term" value="C:histone deacetylase complex"/>
    <property type="evidence" value="ECO:0007669"/>
    <property type="project" value="TreeGrafter"/>
</dbReference>
<proteinExistence type="predicted"/>
<evidence type="ECO:0000313" key="6">
    <source>
        <dbReference type="Proteomes" id="UP001108240"/>
    </source>
</evidence>
<dbReference type="PANTHER" id="PTHR16089">
    <property type="entry name" value="REST COREPRESSOR COREST PROTEIN-RELATED"/>
    <property type="match status" value="1"/>
</dbReference>
<evidence type="ECO:0000256" key="1">
    <source>
        <dbReference type="ARBA" id="ARBA00023015"/>
    </source>
</evidence>
<dbReference type="InterPro" id="IPR051066">
    <property type="entry name" value="Trans_reg/Corepressor"/>
</dbReference>
<keyword evidence="1" id="KW-0805">Transcription regulation</keyword>
<reference evidence="5" key="1">
    <citation type="submission" date="2025-08" db="UniProtKB">
        <authorList>
            <consortium name="Ensembl"/>
        </authorList>
    </citation>
    <scope>IDENTIFICATION</scope>
</reference>
<dbReference type="GeneTree" id="ENSGT00940000160330"/>
<evidence type="ECO:0000313" key="5">
    <source>
        <dbReference type="Ensembl" id="ENSCCRP00000153844.1"/>
    </source>
</evidence>
<dbReference type="Proteomes" id="UP001108240">
    <property type="component" value="Unplaced"/>
</dbReference>
<sequence>MYKGLKVITLGPFCASVKELLDMCCSSLLPGGGTNIEFALHCLHEVQGNIMAALDLLLMRGDVRTSWHPLNDYHYTGTN</sequence>
<keyword evidence="3" id="KW-0539">Nucleus</keyword>
<protein>
    <submittedName>
        <fullName evidence="5">Zinc finger protein 541</fullName>
    </submittedName>
</protein>
<dbReference type="GO" id="GO:0003714">
    <property type="term" value="F:transcription corepressor activity"/>
    <property type="evidence" value="ECO:0007669"/>
    <property type="project" value="TreeGrafter"/>
</dbReference>
<dbReference type="AlphaFoldDB" id="A0A9J8B804"/>